<gene>
    <name evidence="1" type="ORF">HPB48_017660</name>
</gene>
<protein>
    <recommendedName>
        <fullName evidence="3">Tick transposon</fullName>
    </recommendedName>
</protein>
<evidence type="ECO:0008006" key="3">
    <source>
        <dbReference type="Google" id="ProtNLM"/>
    </source>
</evidence>
<dbReference type="Proteomes" id="UP000821853">
    <property type="component" value="Chromosome 5"/>
</dbReference>
<reference evidence="1 2" key="1">
    <citation type="journal article" date="2020" name="Cell">
        <title>Large-Scale Comparative Analyses of Tick Genomes Elucidate Their Genetic Diversity and Vector Capacities.</title>
        <authorList>
            <consortium name="Tick Genome and Microbiome Consortium (TIGMIC)"/>
            <person name="Jia N."/>
            <person name="Wang J."/>
            <person name="Shi W."/>
            <person name="Du L."/>
            <person name="Sun Y."/>
            <person name="Zhan W."/>
            <person name="Jiang J.F."/>
            <person name="Wang Q."/>
            <person name="Zhang B."/>
            <person name="Ji P."/>
            <person name="Bell-Sakyi L."/>
            <person name="Cui X.M."/>
            <person name="Yuan T.T."/>
            <person name="Jiang B.G."/>
            <person name="Yang W.F."/>
            <person name="Lam T.T."/>
            <person name="Chang Q.C."/>
            <person name="Ding S.J."/>
            <person name="Wang X.J."/>
            <person name="Zhu J.G."/>
            <person name="Ruan X.D."/>
            <person name="Zhao L."/>
            <person name="Wei J.T."/>
            <person name="Ye R.Z."/>
            <person name="Que T.C."/>
            <person name="Du C.H."/>
            <person name="Zhou Y.H."/>
            <person name="Cheng J.X."/>
            <person name="Dai P.F."/>
            <person name="Guo W.B."/>
            <person name="Han X.H."/>
            <person name="Huang E.J."/>
            <person name="Li L.F."/>
            <person name="Wei W."/>
            <person name="Gao Y.C."/>
            <person name="Liu J.Z."/>
            <person name="Shao H.Z."/>
            <person name="Wang X."/>
            <person name="Wang C.C."/>
            <person name="Yang T.C."/>
            <person name="Huo Q.B."/>
            <person name="Li W."/>
            <person name="Chen H.Y."/>
            <person name="Chen S.E."/>
            <person name="Zhou L.G."/>
            <person name="Ni X.B."/>
            <person name="Tian J.H."/>
            <person name="Sheng Y."/>
            <person name="Liu T."/>
            <person name="Pan Y.S."/>
            <person name="Xia L.Y."/>
            <person name="Li J."/>
            <person name="Zhao F."/>
            <person name="Cao W.C."/>
        </authorList>
    </citation>
    <scope>NUCLEOTIDE SEQUENCE [LARGE SCALE GENOMIC DNA]</scope>
    <source>
        <strain evidence="1">HaeL-2018</strain>
    </source>
</reference>
<organism evidence="1 2">
    <name type="scientific">Haemaphysalis longicornis</name>
    <name type="common">Bush tick</name>
    <dbReference type="NCBI Taxonomy" id="44386"/>
    <lineage>
        <taxon>Eukaryota</taxon>
        <taxon>Metazoa</taxon>
        <taxon>Ecdysozoa</taxon>
        <taxon>Arthropoda</taxon>
        <taxon>Chelicerata</taxon>
        <taxon>Arachnida</taxon>
        <taxon>Acari</taxon>
        <taxon>Parasitiformes</taxon>
        <taxon>Ixodida</taxon>
        <taxon>Ixodoidea</taxon>
        <taxon>Ixodidae</taxon>
        <taxon>Haemaphysalinae</taxon>
        <taxon>Haemaphysalis</taxon>
    </lineage>
</organism>
<dbReference type="AlphaFoldDB" id="A0A9J6GIU8"/>
<comment type="caution">
    <text evidence="1">The sequence shown here is derived from an EMBL/GenBank/DDBJ whole genome shotgun (WGS) entry which is preliminary data.</text>
</comment>
<evidence type="ECO:0000313" key="2">
    <source>
        <dbReference type="Proteomes" id="UP000821853"/>
    </source>
</evidence>
<proteinExistence type="predicted"/>
<accession>A0A9J6GIU8</accession>
<dbReference type="OrthoDB" id="6514472at2759"/>
<sequence length="218" mass="24279">MVRGVASRVSEQDRERAIGDGVDCLIRTESDKPQKRPPFRKFVTCLQKEGLAIVEADKEGGFVVMPQGMFDAKAHEAIQKNFKPSVVLPKNQKAVVLRLLKNGNLEHLRKAVTKSKKCSLEAFLTGKTHKTGCPLRVIVSERGSWLNEVSTYLQRSLSKLALHDPFLVRSSTELVQALVEGDLASATTGFSIDVRDLFYSVPQQGLFQAVRHNHRRVG</sequence>
<dbReference type="EMBL" id="JABSTR010000007">
    <property type="protein sequence ID" value="KAH9374825.1"/>
    <property type="molecule type" value="Genomic_DNA"/>
</dbReference>
<dbReference type="VEuPathDB" id="VectorBase:HLOH_051590"/>
<name>A0A9J6GIU8_HAELO</name>
<evidence type="ECO:0000313" key="1">
    <source>
        <dbReference type="EMBL" id="KAH9374825.1"/>
    </source>
</evidence>
<keyword evidence="2" id="KW-1185">Reference proteome</keyword>